<accession>A0A7W9A3L4</accession>
<dbReference type="Gene3D" id="3.10.520.10">
    <property type="entry name" value="ApbE-like domains"/>
    <property type="match status" value="1"/>
</dbReference>
<dbReference type="InterPro" id="IPR003374">
    <property type="entry name" value="ApbE-like_sf"/>
</dbReference>
<feature type="binding site" evidence="11">
    <location>
        <position position="314"/>
    </location>
    <ligand>
        <name>Mg(2+)</name>
        <dbReference type="ChEBI" id="CHEBI:18420"/>
    </ligand>
</feature>
<dbReference type="EMBL" id="JACIJB010000004">
    <property type="protein sequence ID" value="MBB5660572.1"/>
    <property type="molecule type" value="Genomic_DNA"/>
</dbReference>
<comment type="similarity">
    <text evidence="10">Belongs to the ApbE family.</text>
</comment>
<feature type="binding site" evidence="11">
    <location>
        <position position="318"/>
    </location>
    <ligand>
        <name>Mg(2+)</name>
        <dbReference type="ChEBI" id="CHEBI:18420"/>
    </ligand>
</feature>
<keyword evidence="14" id="KW-1185">Reference proteome</keyword>
<evidence type="ECO:0000256" key="3">
    <source>
        <dbReference type="ARBA" id="ARBA00022630"/>
    </source>
</evidence>
<dbReference type="OrthoDB" id="9778595at2"/>
<name>A0A7W9A3L4_9CAUL</name>
<evidence type="ECO:0000256" key="4">
    <source>
        <dbReference type="ARBA" id="ARBA00022679"/>
    </source>
</evidence>
<evidence type="ECO:0000256" key="7">
    <source>
        <dbReference type="ARBA" id="ARBA00022842"/>
    </source>
</evidence>
<evidence type="ECO:0000313" key="13">
    <source>
        <dbReference type="EMBL" id="MBB5660572.1"/>
    </source>
</evidence>
<evidence type="ECO:0000313" key="14">
    <source>
        <dbReference type="Proteomes" id="UP000548978"/>
    </source>
</evidence>
<keyword evidence="5 10" id="KW-0479">Metal-binding</keyword>
<keyword evidence="7 10" id="KW-0460">Magnesium</keyword>
<protein>
    <recommendedName>
        <fullName evidence="2 10">FAD:protein FMN transferase</fullName>
        <ecNumber evidence="1 10">2.7.1.180</ecNumber>
    </recommendedName>
    <alternativeName>
        <fullName evidence="8 10">Flavin transferase</fullName>
    </alternativeName>
</protein>
<keyword evidence="13" id="KW-0449">Lipoprotein</keyword>
<comment type="cofactor">
    <cofactor evidence="11">
        <name>Mg(2+)</name>
        <dbReference type="ChEBI" id="CHEBI:18420"/>
    </cofactor>
    <cofactor evidence="11">
        <name>Mn(2+)</name>
        <dbReference type="ChEBI" id="CHEBI:29035"/>
    </cofactor>
    <text evidence="11">Magnesium. Can also use manganese.</text>
</comment>
<proteinExistence type="inferred from homology"/>
<evidence type="ECO:0000256" key="12">
    <source>
        <dbReference type="SAM" id="MobiDB-lite"/>
    </source>
</evidence>
<evidence type="ECO:0000256" key="10">
    <source>
        <dbReference type="PIRNR" id="PIRNR006268"/>
    </source>
</evidence>
<feature type="compositionally biased region" description="Low complexity" evidence="12">
    <location>
        <begin position="1"/>
        <end position="16"/>
    </location>
</feature>
<dbReference type="PIRSF" id="PIRSF006268">
    <property type="entry name" value="ApbE"/>
    <property type="match status" value="1"/>
</dbReference>
<dbReference type="Proteomes" id="UP000548978">
    <property type="component" value="Unassembled WGS sequence"/>
</dbReference>
<sequence>MSEPRVPASSRSAPPVIDLSGGANEPRPETNNRILIPPLRSAPEKPPGAQIAQLGGETMGTVWTARIVVRDETEAIRWQALIEEELERIIALFSPWERNSEISRFNGAPEGTWALSDAFWTVLTRALELADDTNGAVDPTLGSLVDLWGFGPPGRRSPLLPLPEDHEVEAARSKSGWMRLRLNVDARAAVQPGGLKLDLSGIAKGHAVDLISLRLAREGATSHLFEIGGELKGVGVKPDGRPWWVELEKTVGLETPRTIAALYGLAVATSGEARRQFVHGGQTYSHTIDGRTGRPVTNGMVSASVLHDSAMVADALATALTVLGPEEGLDHAEHAGIAALMVHRTDDGLVEQMSPALVAMLDVGRE</sequence>
<dbReference type="PANTHER" id="PTHR30040:SF2">
    <property type="entry name" value="FAD:PROTEIN FMN TRANSFERASE"/>
    <property type="match status" value="1"/>
</dbReference>
<dbReference type="EC" id="2.7.1.180" evidence="1 10"/>
<comment type="caution">
    <text evidence="13">The sequence shown here is derived from an EMBL/GenBank/DDBJ whole genome shotgun (WGS) entry which is preliminary data.</text>
</comment>
<evidence type="ECO:0000256" key="1">
    <source>
        <dbReference type="ARBA" id="ARBA00011955"/>
    </source>
</evidence>
<evidence type="ECO:0000256" key="5">
    <source>
        <dbReference type="ARBA" id="ARBA00022723"/>
    </source>
</evidence>
<evidence type="ECO:0000256" key="9">
    <source>
        <dbReference type="ARBA" id="ARBA00048540"/>
    </source>
</evidence>
<dbReference type="RefSeq" id="WP_123287872.1">
    <property type="nucleotide sequence ID" value="NZ_JACIJB010000004.1"/>
</dbReference>
<dbReference type="Pfam" id="PF02424">
    <property type="entry name" value="ApbE"/>
    <property type="match status" value="1"/>
</dbReference>
<dbReference type="InterPro" id="IPR024932">
    <property type="entry name" value="ApbE"/>
</dbReference>
<feature type="binding site" evidence="11">
    <location>
        <position position="201"/>
    </location>
    <ligand>
        <name>Mg(2+)</name>
        <dbReference type="ChEBI" id="CHEBI:18420"/>
    </ligand>
</feature>
<dbReference type="AlphaFoldDB" id="A0A7W9A3L4"/>
<feature type="region of interest" description="Disordered" evidence="12">
    <location>
        <begin position="1"/>
        <end position="48"/>
    </location>
</feature>
<dbReference type="PANTHER" id="PTHR30040">
    <property type="entry name" value="THIAMINE BIOSYNTHESIS LIPOPROTEIN APBE"/>
    <property type="match status" value="1"/>
</dbReference>
<keyword evidence="4 10" id="KW-0808">Transferase</keyword>
<dbReference type="SUPFAM" id="SSF143631">
    <property type="entry name" value="ApbE-like"/>
    <property type="match status" value="1"/>
</dbReference>
<keyword evidence="3 10" id="KW-0285">Flavoprotein</keyword>
<evidence type="ECO:0000256" key="11">
    <source>
        <dbReference type="PIRSR" id="PIRSR006268-2"/>
    </source>
</evidence>
<keyword evidence="6 10" id="KW-0274">FAD</keyword>
<gene>
    <name evidence="13" type="ORF">FHS65_001318</name>
</gene>
<evidence type="ECO:0000256" key="8">
    <source>
        <dbReference type="ARBA" id="ARBA00031306"/>
    </source>
</evidence>
<organism evidence="13 14">
    <name type="scientific">Brevundimonas halotolerans</name>
    <dbReference type="NCBI Taxonomy" id="69670"/>
    <lineage>
        <taxon>Bacteria</taxon>
        <taxon>Pseudomonadati</taxon>
        <taxon>Pseudomonadota</taxon>
        <taxon>Alphaproteobacteria</taxon>
        <taxon>Caulobacterales</taxon>
        <taxon>Caulobacteraceae</taxon>
        <taxon>Brevundimonas</taxon>
    </lineage>
</organism>
<comment type="catalytic activity">
    <reaction evidence="9 10">
        <text>L-threonyl-[protein] + FAD = FMN-L-threonyl-[protein] + AMP + H(+)</text>
        <dbReference type="Rhea" id="RHEA:36847"/>
        <dbReference type="Rhea" id="RHEA-COMP:11060"/>
        <dbReference type="Rhea" id="RHEA-COMP:11061"/>
        <dbReference type="ChEBI" id="CHEBI:15378"/>
        <dbReference type="ChEBI" id="CHEBI:30013"/>
        <dbReference type="ChEBI" id="CHEBI:57692"/>
        <dbReference type="ChEBI" id="CHEBI:74257"/>
        <dbReference type="ChEBI" id="CHEBI:456215"/>
        <dbReference type="EC" id="2.7.1.180"/>
    </reaction>
</comment>
<dbReference type="GO" id="GO:0016740">
    <property type="term" value="F:transferase activity"/>
    <property type="evidence" value="ECO:0007669"/>
    <property type="project" value="UniProtKB-UniRule"/>
</dbReference>
<evidence type="ECO:0000256" key="2">
    <source>
        <dbReference type="ARBA" id="ARBA00016337"/>
    </source>
</evidence>
<reference evidence="13 14" key="1">
    <citation type="submission" date="2020-08" db="EMBL/GenBank/DDBJ databases">
        <title>Genomic Encyclopedia of Type Strains, Phase IV (KMG-IV): sequencing the most valuable type-strain genomes for metagenomic binning, comparative biology and taxonomic classification.</title>
        <authorList>
            <person name="Goeker M."/>
        </authorList>
    </citation>
    <scope>NUCLEOTIDE SEQUENCE [LARGE SCALE GENOMIC DNA]</scope>
    <source>
        <strain evidence="13 14">DSM 24448</strain>
    </source>
</reference>
<dbReference type="GO" id="GO:0046872">
    <property type="term" value="F:metal ion binding"/>
    <property type="evidence" value="ECO:0007669"/>
    <property type="project" value="UniProtKB-UniRule"/>
</dbReference>
<evidence type="ECO:0000256" key="6">
    <source>
        <dbReference type="ARBA" id="ARBA00022827"/>
    </source>
</evidence>